<protein>
    <submittedName>
        <fullName evidence="5">M56 family metallopeptidase</fullName>
    </submittedName>
</protein>
<feature type="transmembrane region" description="Helical" evidence="3">
    <location>
        <begin position="136"/>
        <end position="159"/>
    </location>
</feature>
<dbReference type="Gene3D" id="3.30.2010.10">
    <property type="entry name" value="Metalloproteases ('zincins'), catalytic domain"/>
    <property type="match status" value="1"/>
</dbReference>
<name>A0AAE3QYC2_9BACT</name>
<keyword evidence="3" id="KW-0812">Transmembrane</keyword>
<dbReference type="PANTHER" id="PTHR34978">
    <property type="entry name" value="POSSIBLE SENSOR-TRANSDUCER PROTEIN BLAR"/>
    <property type="match status" value="1"/>
</dbReference>
<sequence length="748" mass="85356">MKTMLSSLLSPKLTEAIGWTLLHSLWQGAVIAILMALVMLLMNRSSAQARYFVAVSALFSILLVAGITFYSVYESNEIVDPNFSGQALQNESTGGKIATGLAVAQQYNQLHTSTATTVWGQMQDRWYSYFEEHLPLLVTLWVLGILVLTLRFMGGMLYVQRLKNYKTLDVSQEWINKTQILSHKMGLTRSVQMMESVLVKVPMAIGYFKPVILLPVGTFTGLSTQQVEAILAHELAHIVRNDYWVNIFQSIIEILLFFHPAIWWISGIIRQEREHCCDDMAVQLSGDSLTFAQALTNLEVMQTVPQLAMAATGNKGSLLGRIQRLLQQSPQKPTFNEGLLVSGVLMLCLVAASASAFSNLKNTANQEVVSQERPVALATKSVSDDKPERLSGNTTYYSTFTDTNKVVREIIIVKDKKGAVTEVVVDGKKLKKEELKNYKQVIESKLNEAKEDDEKLAEGYKMDKYRKDKVEEEEDEEYEGSFLAVPPVPPVPPVEPVPPVAPVPPVPPFPPMPPFIGFDSEFSNEIGEMGDKISRLGDELSRLYSKRSPDDDHIAEVKKKMNVLSDKMLQLSQKQQEKLQRIQSDAGKQYRDNLRDYLQELKQYQRELEQEVRENDIYLRNEVNARTREQQHKKQEEAHERAMVEHAKQMKRHDEQMREHEKAMEKHNKFMKLFVSELKKDGLINNADSYSLKLTNKKMVVNGKTLPDTVFQKYKEFIKKESGEDLDKWSDRQQMQINNNWHDNDNDE</sequence>
<keyword evidence="3" id="KW-1133">Transmembrane helix</keyword>
<feature type="compositionally biased region" description="Polar residues" evidence="2">
    <location>
        <begin position="732"/>
        <end position="741"/>
    </location>
</feature>
<evidence type="ECO:0000259" key="4">
    <source>
        <dbReference type="Pfam" id="PF05569"/>
    </source>
</evidence>
<dbReference type="AlphaFoldDB" id="A0AAE3QYC2"/>
<evidence type="ECO:0000313" key="6">
    <source>
        <dbReference type="Proteomes" id="UP001232063"/>
    </source>
</evidence>
<dbReference type="Pfam" id="PF05569">
    <property type="entry name" value="Peptidase_M56"/>
    <property type="match status" value="1"/>
</dbReference>
<keyword evidence="1" id="KW-0175">Coiled coil</keyword>
<evidence type="ECO:0000256" key="2">
    <source>
        <dbReference type="SAM" id="MobiDB-lite"/>
    </source>
</evidence>
<feature type="coiled-coil region" evidence="1">
    <location>
        <begin position="554"/>
        <end position="663"/>
    </location>
</feature>
<feature type="region of interest" description="Disordered" evidence="2">
    <location>
        <begin position="722"/>
        <end position="748"/>
    </location>
</feature>
<dbReference type="CDD" id="cd07341">
    <property type="entry name" value="M56_BlaR1_MecR1_like"/>
    <property type="match status" value="1"/>
</dbReference>
<keyword evidence="6" id="KW-1185">Reference proteome</keyword>
<keyword evidence="3" id="KW-0472">Membrane</keyword>
<feature type="coiled-coil region" evidence="1">
    <location>
        <begin position="428"/>
        <end position="455"/>
    </location>
</feature>
<dbReference type="PANTHER" id="PTHR34978:SF3">
    <property type="entry name" value="SLR0241 PROTEIN"/>
    <property type="match status" value="1"/>
</dbReference>
<dbReference type="InterPro" id="IPR052173">
    <property type="entry name" value="Beta-lactam_resp_regulator"/>
</dbReference>
<dbReference type="InterPro" id="IPR008756">
    <property type="entry name" value="Peptidase_M56"/>
</dbReference>
<organism evidence="5 6">
    <name type="scientific">Xanthocytophaga agilis</name>
    <dbReference type="NCBI Taxonomy" id="3048010"/>
    <lineage>
        <taxon>Bacteria</taxon>
        <taxon>Pseudomonadati</taxon>
        <taxon>Bacteroidota</taxon>
        <taxon>Cytophagia</taxon>
        <taxon>Cytophagales</taxon>
        <taxon>Rhodocytophagaceae</taxon>
        <taxon>Xanthocytophaga</taxon>
    </lineage>
</organism>
<proteinExistence type="predicted"/>
<dbReference type="EMBL" id="JASJOU010000002">
    <property type="protein sequence ID" value="MDJ1500351.1"/>
    <property type="molecule type" value="Genomic_DNA"/>
</dbReference>
<reference evidence="5" key="1">
    <citation type="submission" date="2023-05" db="EMBL/GenBank/DDBJ databases">
        <authorList>
            <person name="Zhang X."/>
        </authorList>
    </citation>
    <scope>NUCLEOTIDE SEQUENCE</scope>
    <source>
        <strain evidence="5">BD1B2-1</strain>
    </source>
</reference>
<evidence type="ECO:0000256" key="3">
    <source>
        <dbReference type="SAM" id="Phobius"/>
    </source>
</evidence>
<feature type="domain" description="Peptidase M56" evidence="4">
    <location>
        <begin position="24"/>
        <end position="323"/>
    </location>
</feature>
<accession>A0AAE3QYC2</accession>
<evidence type="ECO:0000313" key="5">
    <source>
        <dbReference type="EMBL" id="MDJ1500351.1"/>
    </source>
</evidence>
<feature type="compositionally biased region" description="Basic and acidic residues" evidence="2">
    <location>
        <begin position="722"/>
        <end position="731"/>
    </location>
</feature>
<comment type="caution">
    <text evidence="5">The sequence shown here is derived from an EMBL/GenBank/DDBJ whole genome shotgun (WGS) entry which is preliminary data.</text>
</comment>
<evidence type="ECO:0000256" key="1">
    <source>
        <dbReference type="SAM" id="Coils"/>
    </source>
</evidence>
<feature type="transmembrane region" description="Helical" evidence="3">
    <location>
        <begin position="243"/>
        <end position="265"/>
    </location>
</feature>
<feature type="transmembrane region" description="Helical" evidence="3">
    <location>
        <begin position="20"/>
        <end position="42"/>
    </location>
</feature>
<feature type="transmembrane region" description="Helical" evidence="3">
    <location>
        <begin position="51"/>
        <end position="73"/>
    </location>
</feature>
<gene>
    <name evidence="5" type="ORF">QNI22_06835</name>
</gene>
<dbReference type="Proteomes" id="UP001232063">
    <property type="component" value="Unassembled WGS sequence"/>
</dbReference>